<gene>
    <name evidence="1" type="ORF">ACFSAH_15530</name>
</gene>
<comment type="caution">
    <text evidence="1">The sequence shown here is derived from an EMBL/GenBank/DDBJ whole genome shotgun (WGS) entry which is preliminary data.</text>
</comment>
<proteinExistence type="predicted"/>
<reference evidence="2" key="1">
    <citation type="journal article" date="2019" name="Int. J. Syst. Evol. Microbiol.">
        <title>The Global Catalogue of Microorganisms (GCM) 10K type strain sequencing project: providing services to taxonomists for standard genome sequencing and annotation.</title>
        <authorList>
            <consortium name="The Broad Institute Genomics Platform"/>
            <consortium name="The Broad Institute Genome Sequencing Center for Infectious Disease"/>
            <person name="Wu L."/>
            <person name="Ma J."/>
        </authorList>
    </citation>
    <scope>NUCLEOTIDE SEQUENCE [LARGE SCALE GENOMIC DNA]</scope>
    <source>
        <strain evidence="2">CCUG 53762</strain>
    </source>
</reference>
<dbReference type="Proteomes" id="UP001597118">
    <property type="component" value="Unassembled WGS sequence"/>
</dbReference>
<dbReference type="InterPro" id="IPR010869">
    <property type="entry name" value="DUF1501"/>
</dbReference>
<dbReference type="PANTHER" id="PTHR43737">
    <property type="entry name" value="BLL7424 PROTEIN"/>
    <property type="match status" value="1"/>
</dbReference>
<organism evidence="1 2">
    <name type="scientific">Pseudopedobacter beijingensis</name>
    <dbReference type="NCBI Taxonomy" id="1207056"/>
    <lineage>
        <taxon>Bacteria</taxon>
        <taxon>Pseudomonadati</taxon>
        <taxon>Bacteroidota</taxon>
        <taxon>Sphingobacteriia</taxon>
        <taxon>Sphingobacteriales</taxon>
        <taxon>Sphingobacteriaceae</taxon>
        <taxon>Pseudopedobacter</taxon>
    </lineage>
</organism>
<dbReference type="RefSeq" id="WP_379663657.1">
    <property type="nucleotide sequence ID" value="NZ_JBHUDG010000045.1"/>
</dbReference>
<evidence type="ECO:0000313" key="2">
    <source>
        <dbReference type="Proteomes" id="UP001597118"/>
    </source>
</evidence>
<sequence>MKRKDFLKNISLAGIPLIFKGIPVYAMDVLTEPVLDVFGSLNTNSDNILVIIQLNGGNDGLNTVLALDKYSQLSTARSNILIPETSVLSLTGNNTTGLHPSMSGMQNLYNNGQLAIIQGVSYPNPNFSHFHAQDIWFTGVGASGMSNTGWLGRGLDKKFPDYPEGYPNTNNPDPASIQIGGVMPLALQGPNVNMGYNVSNPAELVNIVNESPGDVPDNDYGAELAFLRLMKSQSNEYAGKIVASYNAQNNMSTQYPSSGNSLAAQLQIVARLIGGGLQTPVYIVNHENSFDTHVAQVNSGAPTQGTHASHLQKLSTAISAFMDDLILMGKADKVIGMTYSEFGRRVVSNASEGTDHGTAAPLFVFGVKVNPGMYGVSPDLPVNPNANSQVDTQHDYRQVYTTMMQDWLGINKLDSDQVLNGEYQKIGFINTGSAPDSQGTLPIDKIQLSIKRSMKQEELAFVVCSNHYYEKFQIEISVDGKEFQLLTEVLQTTNENLKNYIYTVYHRNEPRVYYRIKGISKQQEVSFSNVIAVKNESKQFLRIYPNPVIEYKFYIEFFDKPSKNIIVEVFDMRGAKLYYNQYPSNNKLIVELPDMFDLNKLYLVKISFDGEEIMEKIFFQ</sequence>
<keyword evidence="2" id="KW-1185">Reference proteome</keyword>
<dbReference type="InterPro" id="IPR026444">
    <property type="entry name" value="Secre_tail"/>
</dbReference>
<evidence type="ECO:0000313" key="1">
    <source>
        <dbReference type="EMBL" id="MFD1631288.1"/>
    </source>
</evidence>
<name>A0ABW4IET8_9SPHI</name>
<protein>
    <submittedName>
        <fullName evidence="1">DUF1501 domain-containing protein</fullName>
    </submittedName>
</protein>
<dbReference type="Pfam" id="PF07394">
    <property type="entry name" value="DUF1501"/>
    <property type="match status" value="1"/>
</dbReference>
<accession>A0ABW4IET8</accession>
<dbReference type="PANTHER" id="PTHR43737:SF1">
    <property type="entry name" value="DUF1501 DOMAIN-CONTAINING PROTEIN"/>
    <property type="match status" value="1"/>
</dbReference>
<dbReference type="NCBIfam" id="TIGR04183">
    <property type="entry name" value="Por_Secre_tail"/>
    <property type="match status" value="1"/>
</dbReference>
<dbReference type="EMBL" id="JBHUDG010000045">
    <property type="protein sequence ID" value="MFD1631288.1"/>
    <property type="molecule type" value="Genomic_DNA"/>
</dbReference>